<reference evidence="1 2" key="1">
    <citation type="journal article" date="2019" name="Nat. Ecol. Evol.">
        <title>Megaphylogeny resolves global patterns of mushroom evolution.</title>
        <authorList>
            <person name="Varga T."/>
            <person name="Krizsan K."/>
            <person name="Foldi C."/>
            <person name="Dima B."/>
            <person name="Sanchez-Garcia M."/>
            <person name="Sanchez-Ramirez S."/>
            <person name="Szollosi G.J."/>
            <person name="Szarkandi J.G."/>
            <person name="Papp V."/>
            <person name="Albert L."/>
            <person name="Andreopoulos W."/>
            <person name="Angelini C."/>
            <person name="Antonin V."/>
            <person name="Barry K.W."/>
            <person name="Bougher N.L."/>
            <person name="Buchanan P."/>
            <person name="Buyck B."/>
            <person name="Bense V."/>
            <person name="Catcheside P."/>
            <person name="Chovatia M."/>
            <person name="Cooper J."/>
            <person name="Damon W."/>
            <person name="Desjardin D."/>
            <person name="Finy P."/>
            <person name="Geml J."/>
            <person name="Haridas S."/>
            <person name="Hughes K."/>
            <person name="Justo A."/>
            <person name="Karasinski D."/>
            <person name="Kautmanova I."/>
            <person name="Kiss B."/>
            <person name="Kocsube S."/>
            <person name="Kotiranta H."/>
            <person name="LaButti K.M."/>
            <person name="Lechner B.E."/>
            <person name="Liimatainen K."/>
            <person name="Lipzen A."/>
            <person name="Lukacs Z."/>
            <person name="Mihaltcheva S."/>
            <person name="Morgado L.N."/>
            <person name="Niskanen T."/>
            <person name="Noordeloos M.E."/>
            <person name="Ohm R.A."/>
            <person name="Ortiz-Santana B."/>
            <person name="Ovrebo C."/>
            <person name="Racz N."/>
            <person name="Riley R."/>
            <person name="Savchenko A."/>
            <person name="Shiryaev A."/>
            <person name="Soop K."/>
            <person name="Spirin V."/>
            <person name="Szebenyi C."/>
            <person name="Tomsovsky M."/>
            <person name="Tulloss R.E."/>
            <person name="Uehling J."/>
            <person name="Grigoriev I.V."/>
            <person name="Vagvolgyi C."/>
            <person name="Papp T."/>
            <person name="Martin F.M."/>
            <person name="Miettinen O."/>
            <person name="Hibbett D.S."/>
            <person name="Nagy L.G."/>
        </authorList>
    </citation>
    <scope>NUCLEOTIDE SEQUENCE [LARGE SCALE GENOMIC DNA]</scope>
    <source>
        <strain evidence="1 2">NL-1719</strain>
    </source>
</reference>
<keyword evidence="2" id="KW-1185">Reference proteome</keyword>
<dbReference type="Proteomes" id="UP000308600">
    <property type="component" value="Unassembled WGS sequence"/>
</dbReference>
<dbReference type="EMBL" id="ML208381">
    <property type="protein sequence ID" value="TFK67229.1"/>
    <property type="molecule type" value="Genomic_DNA"/>
</dbReference>
<organism evidence="1 2">
    <name type="scientific">Pluteus cervinus</name>
    <dbReference type="NCBI Taxonomy" id="181527"/>
    <lineage>
        <taxon>Eukaryota</taxon>
        <taxon>Fungi</taxon>
        <taxon>Dikarya</taxon>
        <taxon>Basidiomycota</taxon>
        <taxon>Agaricomycotina</taxon>
        <taxon>Agaricomycetes</taxon>
        <taxon>Agaricomycetidae</taxon>
        <taxon>Agaricales</taxon>
        <taxon>Pluteineae</taxon>
        <taxon>Pluteaceae</taxon>
        <taxon>Pluteus</taxon>
    </lineage>
</organism>
<accession>A0ACD3API6</accession>
<protein>
    <submittedName>
        <fullName evidence="1">Uncharacterized protein</fullName>
    </submittedName>
</protein>
<sequence length="115" mass="13191">VRDITAVDLERFLAVLFPTNYQRWDAIAVDEWASILKVAYQWEFQSIYGLALGQIEPHATPVDLVVLGGQYNIPGWMEAGRLQLCRREDPITLEEALRMGMEEAIRISAARHHIR</sequence>
<feature type="non-terminal residue" evidence="1">
    <location>
        <position position="1"/>
    </location>
</feature>
<name>A0ACD3API6_9AGAR</name>
<evidence type="ECO:0000313" key="2">
    <source>
        <dbReference type="Proteomes" id="UP000308600"/>
    </source>
</evidence>
<proteinExistence type="predicted"/>
<evidence type="ECO:0000313" key="1">
    <source>
        <dbReference type="EMBL" id="TFK67229.1"/>
    </source>
</evidence>
<feature type="non-terminal residue" evidence="1">
    <location>
        <position position="115"/>
    </location>
</feature>
<gene>
    <name evidence="1" type="ORF">BDN72DRAFT_752621</name>
</gene>